<organism evidence="4 5">
    <name type="scientific">Arundinibacter roseus</name>
    <dbReference type="NCBI Taxonomy" id="2070510"/>
    <lineage>
        <taxon>Bacteria</taxon>
        <taxon>Pseudomonadati</taxon>
        <taxon>Bacteroidota</taxon>
        <taxon>Cytophagia</taxon>
        <taxon>Cytophagales</taxon>
        <taxon>Spirosomataceae</taxon>
        <taxon>Arundinibacter</taxon>
    </lineage>
</organism>
<feature type="domain" description="Lnb-like transmembrane" evidence="3">
    <location>
        <begin position="290"/>
        <end position="420"/>
    </location>
</feature>
<feature type="transmembrane region" description="Helical" evidence="1">
    <location>
        <begin position="379"/>
        <end position="396"/>
    </location>
</feature>
<feature type="transmembrane region" description="Helical" evidence="1">
    <location>
        <begin position="402"/>
        <end position="419"/>
    </location>
</feature>
<keyword evidence="1" id="KW-1133">Transmembrane helix</keyword>
<dbReference type="InterPro" id="IPR025178">
    <property type="entry name" value="Lnb_N"/>
</dbReference>
<evidence type="ECO:0000313" key="5">
    <source>
        <dbReference type="Proteomes" id="UP000295706"/>
    </source>
</evidence>
<proteinExistence type="predicted"/>
<evidence type="ECO:0000313" key="4">
    <source>
        <dbReference type="EMBL" id="TDB67972.1"/>
    </source>
</evidence>
<feature type="domain" description="Lnb N-terminal periplasmic" evidence="2">
    <location>
        <begin position="67"/>
        <end position="199"/>
    </location>
</feature>
<feature type="transmembrane region" description="Helical" evidence="1">
    <location>
        <begin position="353"/>
        <end position="372"/>
    </location>
</feature>
<dbReference type="Pfam" id="PF25221">
    <property type="entry name" value="5TMH_Lnb"/>
    <property type="match status" value="1"/>
</dbReference>
<dbReference type="EMBL" id="SMJU01000002">
    <property type="protein sequence ID" value="TDB67972.1"/>
    <property type="molecule type" value="Genomic_DNA"/>
</dbReference>
<dbReference type="Pfam" id="PF13387">
    <property type="entry name" value="Lnb_N"/>
    <property type="match status" value="1"/>
</dbReference>
<evidence type="ECO:0000256" key="1">
    <source>
        <dbReference type="SAM" id="Phobius"/>
    </source>
</evidence>
<evidence type="ECO:0000259" key="2">
    <source>
        <dbReference type="Pfam" id="PF13387"/>
    </source>
</evidence>
<accession>A0A4R4KLY0</accession>
<protein>
    <submittedName>
        <fullName evidence="4">DUF4105 domain-containing protein</fullName>
    </submittedName>
</protein>
<evidence type="ECO:0000259" key="3">
    <source>
        <dbReference type="Pfam" id="PF25221"/>
    </source>
</evidence>
<reference evidence="4 5" key="1">
    <citation type="submission" date="2019-02" db="EMBL/GenBank/DDBJ databases">
        <title>Arundinibacter roseus gen. nov., sp. nov., a new member of the family Cytophagaceae.</title>
        <authorList>
            <person name="Szuroczki S."/>
            <person name="Khayer B."/>
            <person name="Sproer C."/>
            <person name="Toumi M."/>
            <person name="Szabo A."/>
            <person name="Felfoldi T."/>
            <person name="Schumann P."/>
            <person name="Toth E."/>
        </authorList>
    </citation>
    <scope>NUCLEOTIDE SEQUENCE [LARGE SCALE GENOMIC DNA]</scope>
    <source>
        <strain evidence="4 5">DMA-k-7a</strain>
    </source>
</reference>
<name>A0A4R4KLY0_9BACT</name>
<gene>
    <name evidence="4" type="ORF">EZE20_03335</name>
</gene>
<dbReference type="Proteomes" id="UP000295706">
    <property type="component" value="Unassembled WGS sequence"/>
</dbReference>
<comment type="caution">
    <text evidence="4">The sequence shown here is derived from an EMBL/GenBank/DDBJ whole genome shotgun (WGS) entry which is preliminary data.</text>
</comment>
<keyword evidence="5" id="KW-1185">Reference proteome</keyword>
<keyword evidence="1" id="KW-0472">Membrane</keyword>
<feature type="transmembrane region" description="Helical" evidence="1">
    <location>
        <begin position="299"/>
        <end position="316"/>
    </location>
</feature>
<keyword evidence="1" id="KW-0812">Transmembrane</keyword>
<dbReference type="OrthoDB" id="319167at2"/>
<feature type="transmembrane region" description="Helical" evidence="1">
    <location>
        <begin position="328"/>
        <end position="347"/>
    </location>
</feature>
<sequence length="435" mass="50029">MKRTSGALYRKLLLTLPKKVSKVKSLLLWAESPEIHRLPGLKLALAFCFVFLVSFDRAQAQLSLSPQAKISLITVGPGDALYSSFGHSALWVYDPVYQLDRAYSYGTFSFETGNFYVKFLRGTLPYTISVHPLSPQFAYWQSENRSVLEQELRLSPQQKQRLYNYLETNLLPQNREYQYKFFYDNCSTRLRDALQAACGDSLSFAGYTRETRSFRQWIDKYAYKQKPWSDFGMDLAIGAPSDEIATPEQATFLPDNLSAAFTDSKIADAAGQVQPLVLSERVMYAAYPEEESIGLTPMIFFWVLAGLILAYTVWQLKTDRLNFTLDKILFSIIGLTGWLIVLLWFGTNHGVTNWNYDILWAFPLWLPVVFYFSKTKKPAWFQWFLMGYGLLLLFSTGNLLKHNYVVIPILALLITRVYYINNSLEKIPVTEKNNL</sequence>
<dbReference type="InterPro" id="IPR057436">
    <property type="entry name" value="5TMH_Lnb"/>
</dbReference>
<dbReference type="AlphaFoldDB" id="A0A4R4KLY0"/>